<sequence length="355" mass="37181">MSDLVGGPHAHSGSSISRTMVLVLVALTPATLFGFYEFGWPAVFLFLVTVTAAIAAESFALALGGKPQKPFLLDGSAVVTGWIIAMTLPPWAPWWIGVVGSFIAIVLAKHAFGGLGQNVFNPAMIARTVLLISFPIEMTQFLTPQPMFTGGSPGFFEGLEITFAGHTAFDAVSSASLLGAIKTQLGLGVPVNEVVGGSLSLTAMALGIVPGSMGETSAVAILLGGILLLATRTITWHAPVAMIVTMAVLAGLFQAIDPGRYPGPAIHLVSGTFLFAAFFIATDYVTAPATGMGKLIFGAGVAALTFIIRTWAAYPEGIGFAILLMNAAVPLIDHYVRPRIYGRTRSGEPIRYEEI</sequence>
<evidence type="ECO:0000256" key="8">
    <source>
        <dbReference type="ARBA" id="ARBA00022989"/>
    </source>
</evidence>
<dbReference type="GO" id="GO:0055085">
    <property type="term" value="P:transmembrane transport"/>
    <property type="evidence" value="ECO:0007669"/>
    <property type="project" value="InterPro"/>
</dbReference>
<feature type="transmembrane region" description="Helical" evidence="10">
    <location>
        <begin position="203"/>
        <end position="229"/>
    </location>
</feature>
<keyword evidence="10" id="KW-1003">Cell membrane</keyword>
<dbReference type="GO" id="GO:0005886">
    <property type="term" value="C:plasma membrane"/>
    <property type="evidence" value="ECO:0007669"/>
    <property type="project" value="UniProtKB-SubCell"/>
</dbReference>
<dbReference type="InterPro" id="IPR011303">
    <property type="entry name" value="RnfD_bac"/>
</dbReference>
<comment type="subcellular location">
    <subcellularLocation>
        <location evidence="10">Cell inner membrane</location>
        <topology evidence="10">Multi-pass membrane protein</topology>
    </subcellularLocation>
</comment>
<comment type="cofactor">
    <cofactor evidence="10">
        <name>FMN</name>
        <dbReference type="ChEBI" id="CHEBI:58210"/>
    </cofactor>
</comment>
<evidence type="ECO:0000256" key="1">
    <source>
        <dbReference type="ARBA" id="ARBA00022448"/>
    </source>
</evidence>
<dbReference type="Proteomes" id="UP000249299">
    <property type="component" value="Unassembled WGS sequence"/>
</dbReference>
<feature type="transmembrane region" description="Helical" evidence="10">
    <location>
        <begin position="318"/>
        <end position="336"/>
    </location>
</feature>
<evidence type="ECO:0000256" key="2">
    <source>
        <dbReference type="ARBA" id="ARBA00022553"/>
    </source>
</evidence>
<dbReference type="GO" id="GO:0022900">
    <property type="term" value="P:electron transport chain"/>
    <property type="evidence" value="ECO:0007669"/>
    <property type="project" value="UniProtKB-UniRule"/>
</dbReference>
<feature type="transmembrane region" description="Helical" evidence="10">
    <location>
        <begin position="42"/>
        <end position="64"/>
    </location>
</feature>
<keyword evidence="5 10" id="KW-0812">Transmembrane</keyword>
<feature type="transmembrane region" description="Helical" evidence="10">
    <location>
        <begin position="265"/>
        <end position="285"/>
    </location>
</feature>
<dbReference type="RefSeq" id="WP_111435534.1">
    <property type="nucleotide sequence ID" value="NZ_JACIGG010000015.1"/>
</dbReference>
<proteinExistence type="inferred from homology"/>
<keyword evidence="1 10" id="KW-0813">Transport</keyword>
<dbReference type="AlphaFoldDB" id="A0A327JLP3"/>
<evidence type="ECO:0000256" key="9">
    <source>
        <dbReference type="ARBA" id="ARBA00023136"/>
    </source>
</evidence>
<dbReference type="Pfam" id="PF03116">
    <property type="entry name" value="NQR2_RnfD_RnfE"/>
    <property type="match status" value="1"/>
</dbReference>
<evidence type="ECO:0000256" key="4">
    <source>
        <dbReference type="ARBA" id="ARBA00022643"/>
    </source>
</evidence>
<evidence type="ECO:0000313" key="12">
    <source>
        <dbReference type="Proteomes" id="UP000249299"/>
    </source>
</evidence>
<dbReference type="InterPro" id="IPR004338">
    <property type="entry name" value="NqrB/RnfD"/>
</dbReference>
<comment type="caution">
    <text evidence="11">The sequence shown here is derived from an EMBL/GenBank/DDBJ whole genome shotgun (WGS) entry which is preliminary data.</text>
</comment>
<keyword evidence="10" id="KW-0997">Cell inner membrane</keyword>
<dbReference type="PANTHER" id="PTHR30578:SF0">
    <property type="entry name" value="ION-TRANSLOCATING OXIDOREDUCTASE COMPLEX SUBUNIT D"/>
    <property type="match status" value="1"/>
</dbReference>
<dbReference type="EC" id="7.-.-.-" evidence="10"/>
<evidence type="ECO:0000256" key="7">
    <source>
        <dbReference type="ARBA" id="ARBA00022982"/>
    </source>
</evidence>
<dbReference type="PANTHER" id="PTHR30578">
    <property type="entry name" value="ELECTRON TRANSPORT COMPLEX PROTEIN RNFD"/>
    <property type="match status" value="1"/>
</dbReference>
<keyword evidence="12" id="KW-1185">Reference proteome</keyword>
<keyword evidence="2 10" id="KW-0597">Phosphoprotein</keyword>
<comment type="similarity">
    <text evidence="10">Belongs to the NqrB/RnfD family.</text>
</comment>
<keyword evidence="9 10" id="KW-0472">Membrane</keyword>
<dbReference type="OrthoDB" id="9776359at2"/>
<feature type="transmembrane region" description="Helical" evidence="10">
    <location>
        <begin position="236"/>
        <end position="253"/>
    </location>
</feature>
<comment type="caution">
    <text evidence="10">Lacks conserved residue(s) required for the propagation of feature annotation.</text>
</comment>
<keyword evidence="6 10" id="KW-1278">Translocase</keyword>
<keyword evidence="7 10" id="KW-0249">Electron transport</keyword>
<evidence type="ECO:0000256" key="3">
    <source>
        <dbReference type="ARBA" id="ARBA00022630"/>
    </source>
</evidence>
<organism evidence="11 12">
    <name type="scientific">Rhodobium orientis</name>
    <dbReference type="NCBI Taxonomy" id="34017"/>
    <lineage>
        <taxon>Bacteria</taxon>
        <taxon>Pseudomonadati</taxon>
        <taxon>Pseudomonadota</taxon>
        <taxon>Alphaproteobacteria</taxon>
        <taxon>Hyphomicrobiales</taxon>
        <taxon>Rhodobiaceae</taxon>
        <taxon>Rhodobium</taxon>
    </lineage>
</organism>
<feature type="transmembrane region" description="Helical" evidence="10">
    <location>
        <begin position="292"/>
        <end position="312"/>
    </location>
</feature>
<keyword evidence="3 10" id="KW-0285">Flavoprotein</keyword>
<evidence type="ECO:0000256" key="6">
    <source>
        <dbReference type="ARBA" id="ARBA00022967"/>
    </source>
</evidence>
<feature type="transmembrane region" description="Helical" evidence="10">
    <location>
        <begin position="20"/>
        <end position="36"/>
    </location>
</feature>
<dbReference type="HAMAP" id="MF_00462">
    <property type="entry name" value="RsxD_RnfD"/>
    <property type="match status" value="1"/>
</dbReference>
<feature type="transmembrane region" description="Helical" evidence="10">
    <location>
        <begin position="94"/>
        <end position="112"/>
    </location>
</feature>
<comment type="function">
    <text evidence="10">Part of a membrane-bound complex that couples electron transfer with translocation of ions across the membrane.</text>
</comment>
<comment type="subunit">
    <text evidence="10">The complex is composed of six subunits: RnfA, RnfB, RnfC, RnfD, RnfE and RnfG.</text>
</comment>
<accession>A0A327JLP3</accession>
<keyword evidence="8 10" id="KW-1133">Transmembrane helix</keyword>
<evidence type="ECO:0000256" key="5">
    <source>
        <dbReference type="ARBA" id="ARBA00022692"/>
    </source>
</evidence>
<keyword evidence="4 10" id="KW-0288">FMN</keyword>
<dbReference type="NCBIfam" id="TIGR01946">
    <property type="entry name" value="rnfD"/>
    <property type="match status" value="1"/>
</dbReference>
<feature type="transmembrane region" description="Helical" evidence="10">
    <location>
        <begin position="124"/>
        <end position="143"/>
    </location>
</feature>
<evidence type="ECO:0000313" key="11">
    <source>
        <dbReference type="EMBL" id="RAI25752.1"/>
    </source>
</evidence>
<protein>
    <recommendedName>
        <fullName evidence="10">Ion-translocating oxidoreductase complex subunit D</fullName>
        <ecNumber evidence="10">7.-.-.-</ecNumber>
    </recommendedName>
    <alternativeName>
        <fullName evidence="10">Rnf electron transport complex subunit D</fullName>
    </alternativeName>
</protein>
<evidence type="ECO:0000256" key="10">
    <source>
        <dbReference type="HAMAP-Rule" id="MF_00462"/>
    </source>
</evidence>
<gene>
    <name evidence="10" type="primary">rnfD</name>
    <name evidence="11" type="ORF">CH339_16725</name>
</gene>
<reference evidence="11 12" key="1">
    <citation type="submission" date="2017-07" db="EMBL/GenBank/DDBJ databases">
        <title>Draft Genome Sequences of Select Purple Nonsulfur Bacteria.</title>
        <authorList>
            <person name="Lasarre B."/>
            <person name="Mckinlay J.B."/>
        </authorList>
    </citation>
    <scope>NUCLEOTIDE SEQUENCE [LARGE SCALE GENOMIC DNA]</scope>
    <source>
        <strain evidence="11 12">DSM 11290</strain>
    </source>
</reference>
<dbReference type="EMBL" id="NPEV01000041">
    <property type="protein sequence ID" value="RAI25752.1"/>
    <property type="molecule type" value="Genomic_DNA"/>
</dbReference>
<name>A0A327JLP3_9HYPH</name>